<dbReference type="GO" id="GO:0005737">
    <property type="term" value="C:cytoplasm"/>
    <property type="evidence" value="ECO:0007669"/>
    <property type="project" value="TreeGrafter"/>
</dbReference>
<gene>
    <name evidence="10" type="primary">E3.1.3.15B</name>
    <name evidence="10" type="ORF">MAMC_00503</name>
</gene>
<dbReference type="InterPro" id="IPR004013">
    <property type="entry name" value="PHP_dom"/>
</dbReference>
<dbReference type="Pfam" id="PF02811">
    <property type="entry name" value="PHP"/>
    <property type="match status" value="1"/>
</dbReference>
<evidence type="ECO:0000259" key="9">
    <source>
        <dbReference type="Pfam" id="PF02811"/>
    </source>
</evidence>
<evidence type="ECO:0000313" key="11">
    <source>
        <dbReference type="Proteomes" id="UP000381693"/>
    </source>
</evidence>
<evidence type="ECO:0000256" key="6">
    <source>
        <dbReference type="ARBA" id="ARBA00023102"/>
    </source>
</evidence>
<evidence type="ECO:0000256" key="2">
    <source>
        <dbReference type="ARBA" id="ARBA00009152"/>
    </source>
</evidence>
<dbReference type="EMBL" id="CABFUZ020000083">
    <property type="protein sequence ID" value="VVM05299.1"/>
    <property type="molecule type" value="Genomic_DNA"/>
</dbReference>
<comment type="caution">
    <text evidence="10">The sequence shown here is derived from an EMBL/GenBank/DDBJ whole genome shotgun (WGS) entry which is preliminary data.</text>
</comment>
<keyword evidence="6 8" id="KW-0368">Histidine biosynthesis</keyword>
<evidence type="ECO:0000313" key="10">
    <source>
        <dbReference type="EMBL" id="VVM05299.1"/>
    </source>
</evidence>
<dbReference type="Gene3D" id="3.20.20.140">
    <property type="entry name" value="Metal-dependent hydrolases"/>
    <property type="match status" value="1"/>
</dbReference>
<dbReference type="AlphaFoldDB" id="A0A5E6M6W3"/>
<comment type="pathway">
    <text evidence="1 8">Amino-acid biosynthesis; L-histidine biosynthesis; L-histidine from 5-phospho-alpha-D-ribose 1-diphosphate: step 8/9.</text>
</comment>
<evidence type="ECO:0000256" key="4">
    <source>
        <dbReference type="ARBA" id="ARBA00022605"/>
    </source>
</evidence>
<comment type="similarity">
    <text evidence="2 8">Belongs to the PHP hydrolase family. HisK subfamily.</text>
</comment>
<dbReference type="InterPro" id="IPR016195">
    <property type="entry name" value="Pol/histidinol_Pase-like"/>
</dbReference>
<sequence>MAATRRSERESVNLFSDYHMHPQGHRLQRYDSALLDPWSKAARERGIRDFAITDHDRYHEGVDFEAFRRWREQNDDLTIRMGIELDNDPQSSEAGVAWVQRNWEKLDFVLGSVHFLDNWPFDRAGEDVGFSRRPIEEIYREYAVALRKLVERGWIDCLAHLDLIKIFGFRPKTDFLGYFEEVLVLAREKDLALEISTAGWRKPVGEAYPDEAILRRAKDLGIPFTLASDAHSPFHIGEDYDRLAQLLEKLGIREVALFQSHERRLVPLAAVG</sequence>
<dbReference type="CDD" id="cd12110">
    <property type="entry name" value="PHP_HisPPase_Hisj_like"/>
    <property type="match status" value="1"/>
</dbReference>
<dbReference type="Proteomes" id="UP000381693">
    <property type="component" value="Unassembled WGS sequence"/>
</dbReference>
<reference evidence="10" key="1">
    <citation type="submission" date="2019-09" db="EMBL/GenBank/DDBJ databases">
        <authorList>
            <person name="Cremers G."/>
        </authorList>
    </citation>
    <scope>NUCLEOTIDE SEQUENCE [LARGE SCALE GENOMIC DNA]</scope>
    <source>
        <strain evidence="10">3B</strain>
    </source>
</reference>
<accession>A0A5E6M6W3</accession>
<dbReference type="GO" id="GO:0000105">
    <property type="term" value="P:L-histidine biosynthetic process"/>
    <property type="evidence" value="ECO:0007669"/>
    <property type="project" value="UniProtKB-UniRule"/>
</dbReference>
<keyword evidence="11" id="KW-1185">Reference proteome</keyword>
<organism evidence="10 11">
    <name type="scientific">Methylacidimicrobium cyclopophantes</name>
    <dbReference type="NCBI Taxonomy" id="1041766"/>
    <lineage>
        <taxon>Bacteria</taxon>
        <taxon>Pseudomonadati</taxon>
        <taxon>Verrucomicrobiota</taxon>
        <taxon>Methylacidimicrobium</taxon>
    </lineage>
</organism>
<evidence type="ECO:0000256" key="1">
    <source>
        <dbReference type="ARBA" id="ARBA00004970"/>
    </source>
</evidence>
<keyword evidence="4 8" id="KW-0028">Amino-acid biosynthesis</keyword>
<dbReference type="GO" id="GO:0004401">
    <property type="term" value="F:histidinol-phosphatase activity"/>
    <property type="evidence" value="ECO:0007669"/>
    <property type="project" value="UniProtKB-UniRule"/>
</dbReference>
<proteinExistence type="inferred from homology"/>
<dbReference type="EC" id="3.1.3.15" evidence="3 8"/>
<feature type="domain" description="PHP" evidence="9">
    <location>
        <begin position="34"/>
        <end position="198"/>
    </location>
</feature>
<dbReference type="PANTHER" id="PTHR21039:SF0">
    <property type="entry name" value="HISTIDINOL-PHOSPHATASE"/>
    <property type="match status" value="1"/>
</dbReference>
<dbReference type="UniPathway" id="UPA00031">
    <property type="reaction ID" value="UER00013"/>
</dbReference>
<name>A0A5E6M6W3_9BACT</name>
<dbReference type="PANTHER" id="PTHR21039">
    <property type="entry name" value="HISTIDINOL PHOSPHATASE-RELATED"/>
    <property type="match status" value="1"/>
</dbReference>
<dbReference type="SUPFAM" id="SSF89550">
    <property type="entry name" value="PHP domain-like"/>
    <property type="match status" value="1"/>
</dbReference>
<evidence type="ECO:0000256" key="3">
    <source>
        <dbReference type="ARBA" id="ARBA00013085"/>
    </source>
</evidence>
<evidence type="ECO:0000256" key="7">
    <source>
        <dbReference type="ARBA" id="ARBA00049158"/>
    </source>
</evidence>
<evidence type="ECO:0000256" key="5">
    <source>
        <dbReference type="ARBA" id="ARBA00022801"/>
    </source>
</evidence>
<keyword evidence="5 8" id="KW-0378">Hydrolase</keyword>
<comment type="catalytic activity">
    <reaction evidence="7 8">
        <text>L-histidinol phosphate + H2O = L-histidinol + phosphate</text>
        <dbReference type="Rhea" id="RHEA:14465"/>
        <dbReference type="ChEBI" id="CHEBI:15377"/>
        <dbReference type="ChEBI" id="CHEBI:43474"/>
        <dbReference type="ChEBI" id="CHEBI:57699"/>
        <dbReference type="ChEBI" id="CHEBI:57980"/>
        <dbReference type="EC" id="3.1.3.15"/>
    </reaction>
</comment>
<dbReference type="NCBIfam" id="TIGR01856">
    <property type="entry name" value="hisJ_fam"/>
    <property type="match status" value="1"/>
</dbReference>
<protein>
    <recommendedName>
        <fullName evidence="3 8">Histidinol-phosphatase</fullName>
        <shortName evidence="8">HolPase</shortName>
        <ecNumber evidence="3 8">3.1.3.15</ecNumber>
    </recommendedName>
</protein>
<evidence type="ECO:0000256" key="8">
    <source>
        <dbReference type="RuleBase" id="RU366003"/>
    </source>
</evidence>
<dbReference type="InterPro" id="IPR010140">
    <property type="entry name" value="Histidinol_P_phosphatase_HisJ"/>
</dbReference>